<evidence type="ECO:0000313" key="3">
    <source>
        <dbReference type="Proteomes" id="UP000247602"/>
    </source>
</evidence>
<dbReference type="Pfam" id="PF14907">
    <property type="entry name" value="NTP_transf_5"/>
    <property type="match status" value="1"/>
</dbReference>
<name>A0A323VAU3_9ACTN</name>
<keyword evidence="3" id="KW-1185">Reference proteome</keyword>
<reference evidence="2 3" key="1">
    <citation type="submission" date="2018-06" db="EMBL/GenBank/DDBJ databases">
        <title>Draft genome sequence of Modestobacter versicolor CP153-2.</title>
        <authorList>
            <person name="Gundlapally S.R."/>
        </authorList>
    </citation>
    <scope>NUCLEOTIDE SEQUENCE [LARGE SCALE GENOMIC DNA]</scope>
    <source>
        <strain evidence="2 3">CP153-2</strain>
    </source>
</reference>
<sequence>MPADRDALRVALKRTASALKHDGVPFALAGGYALWAHGAPESENDVDFVVAEDDTERAANVLADAGFEVVRPPEDWLFKACTDGVVVDVLHRIVGEPVSSEMLDRSDEMDLIGIRLPVLPATDLLSSKLRSMTEHYCDFGRLLPHVRAVREQVDWERLREEVADNDFAVAFLFLTERLGINAG</sequence>
<evidence type="ECO:0000313" key="1">
    <source>
        <dbReference type="EMBL" id="MBB3676451.1"/>
    </source>
</evidence>
<evidence type="ECO:0000313" key="2">
    <source>
        <dbReference type="EMBL" id="PZA21280.1"/>
    </source>
</evidence>
<dbReference type="SUPFAM" id="SSF81301">
    <property type="entry name" value="Nucleotidyltransferase"/>
    <property type="match status" value="1"/>
</dbReference>
<dbReference type="RefSeq" id="WP_110552348.1">
    <property type="nucleotide sequence ID" value="NZ_JACIBU010000001.1"/>
</dbReference>
<accession>A0A323VAU3</accession>
<gene>
    <name evidence="2" type="ORF">DMO24_11135</name>
    <name evidence="1" type="ORF">FHX36_002186</name>
</gene>
<reference evidence="1 4" key="2">
    <citation type="submission" date="2020-08" db="EMBL/GenBank/DDBJ databases">
        <title>Sequencing the genomes of 1000 actinobacteria strains.</title>
        <authorList>
            <person name="Klenk H.-P."/>
        </authorList>
    </citation>
    <scope>NUCLEOTIDE SEQUENCE [LARGE SCALE GENOMIC DNA]</scope>
    <source>
        <strain evidence="1 4">DSM 16678</strain>
    </source>
</reference>
<protein>
    <submittedName>
        <fullName evidence="1">Putative nucleotidyltransferase</fullName>
    </submittedName>
</protein>
<dbReference type="AlphaFoldDB" id="A0A323VAU3"/>
<dbReference type="EMBL" id="QKNV01000100">
    <property type="protein sequence ID" value="PZA21280.1"/>
    <property type="molecule type" value="Genomic_DNA"/>
</dbReference>
<comment type="caution">
    <text evidence="2">The sequence shown here is derived from an EMBL/GenBank/DDBJ whole genome shotgun (WGS) entry which is preliminary data.</text>
</comment>
<dbReference type="InterPro" id="IPR043519">
    <property type="entry name" value="NT_sf"/>
</dbReference>
<dbReference type="GO" id="GO:0016740">
    <property type="term" value="F:transferase activity"/>
    <property type="evidence" value="ECO:0007669"/>
    <property type="project" value="UniProtKB-KW"/>
</dbReference>
<organism evidence="2 3">
    <name type="scientific">Modestobacter versicolor</name>
    <dbReference type="NCBI Taxonomy" id="429133"/>
    <lineage>
        <taxon>Bacteria</taxon>
        <taxon>Bacillati</taxon>
        <taxon>Actinomycetota</taxon>
        <taxon>Actinomycetes</taxon>
        <taxon>Geodermatophilales</taxon>
        <taxon>Geodermatophilaceae</taxon>
        <taxon>Modestobacter</taxon>
    </lineage>
</organism>
<dbReference type="Gene3D" id="3.30.460.40">
    <property type="match status" value="1"/>
</dbReference>
<dbReference type="InterPro" id="IPR039498">
    <property type="entry name" value="NTP_transf_5"/>
</dbReference>
<dbReference type="EMBL" id="JACIBU010000001">
    <property type="protein sequence ID" value="MBB3676451.1"/>
    <property type="molecule type" value="Genomic_DNA"/>
</dbReference>
<dbReference type="OrthoDB" id="3394845at2"/>
<dbReference type="Proteomes" id="UP000247602">
    <property type="component" value="Unassembled WGS sequence"/>
</dbReference>
<evidence type="ECO:0000313" key="4">
    <source>
        <dbReference type="Proteomes" id="UP000580718"/>
    </source>
</evidence>
<proteinExistence type="predicted"/>
<keyword evidence="1" id="KW-0808">Transferase</keyword>
<dbReference type="Proteomes" id="UP000580718">
    <property type="component" value="Unassembled WGS sequence"/>
</dbReference>